<dbReference type="AlphaFoldDB" id="A0A844X9X0"/>
<dbReference type="PANTHER" id="PTHR48098:SF1">
    <property type="entry name" value="DIACYLGLYCEROL ACYLTRANSFERASE_MYCOLYLTRANSFERASE AG85A"/>
    <property type="match status" value="1"/>
</dbReference>
<proteinExistence type="predicted"/>
<dbReference type="Proteomes" id="UP000461409">
    <property type="component" value="Unassembled WGS sequence"/>
</dbReference>
<reference evidence="2 3" key="2">
    <citation type="submission" date="2020-02" db="EMBL/GenBank/DDBJ databases">
        <title>Erythrobacter dongmakensis sp. nov., isolated from a tidal mudflat.</title>
        <authorList>
            <person name="Kim I.S."/>
        </authorList>
    </citation>
    <scope>NUCLEOTIDE SEQUENCE [LARGE SCALE GENOMIC DNA]</scope>
    <source>
        <strain evidence="2 3">GH3-10</strain>
    </source>
</reference>
<protein>
    <submittedName>
        <fullName evidence="2">Esterase</fullName>
    </submittedName>
</protein>
<evidence type="ECO:0000313" key="2">
    <source>
        <dbReference type="EMBL" id="MWV26603.1"/>
    </source>
</evidence>
<keyword evidence="1" id="KW-0732">Signal</keyword>
<accession>A0A844X9X0</accession>
<comment type="caution">
    <text evidence="2">The sequence shown here is derived from an EMBL/GenBank/DDBJ whole genome shotgun (WGS) entry which is preliminary data.</text>
</comment>
<dbReference type="GO" id="GO:0016747">
    <property type="term" value="F:acyltransferase activity, transferring groups other than amino-acyl groups"/>
    <property type="evidence" value="ECO:0007669"/>
    <property type="project" value="TreeGrafter"/>
</dbReference>
<evidence type="ECO:0000313" key="3">
    <source>
        <dbReference type="Proteomes" id="UP000461409"/>
    </source>
</evidence>
<dbReference type="InterPro" id="IPR050583">
    <property type="entry name" value="Mycobacterial_A85_antigen"/>
</dbReference>
<evidence type="ECO:0000256" key="1">
    <source>
        <dbReference type="SAM" id="SignalP"/>
    </source>
</evidence>
<dbReference type="Gene3D" id="3.40.50.1820">
    <property type="entry name" value="alpha/beta hydrolase"/>
    <property type="match status" value="1"/>
</dbReference>
<gene>
    <name evidence="2" type="ORF">GRF63_01675</name>
</gene>
<dbReference type="Pfam" id="PF00756">
    <property type="entry name" value="Esterase"/>
    <property type="match status" value="1"/>
</dbReference>
<dbReference type="InterPro" id="IPR029058">
    <property type="entry name" value="AB_hydrolase_fold"/>
</dbReference>
<sequence length="340" mass="37187">MKSVIAAATALLLAVPAITPAAAQESARVAELTFEAPSLAGNIEGNSTERTVFVVTPPGYDENTGKRYPVVYFLHGYWMPAAAQQEGFRLDEAVQAASEAGHDFIMVMPDGFSLRRGGFYSSGPTVGDYESMVADDLVNWVDTNYRTLADPASRGLAGHSMGGYGTARIAMQRPGIFSSIYMMSACCLEPMTITAEDAARIEGMTEDEVANADFAGLAQISTLATWSPDPTGEGFLKVDTGLQEDGTLDPMVNYRLAANSPIVLLPQFLPELNGLEAFAMDIGDEDFLLEPNRLWREQLDHFGVDYDFELYEGDHGNRIRERIRTKVLPFFAEHLETETK</sequence>
<reference evidence="2 3" key="1">
    <citation type="submission" date="2019-12" db="EMBL/GenBank/DDBJ databases">
        <authorList>
            <person name="Lee S.D."/>
        </authorList>
    </citation>
    <scope>NUCLEOTIDE SEQUENCE [LARGE SCALE GENOMIC DNA]</scope>
    <source>
        <strain evidence="2 3">GH3-10</strain>
    </source>
</reference>
<name>A0A844X9X0_9SPHN</name>
<dbReference type="InterPro" id="IPR000801">
    <property type="entry name" value="Esterase-like"/>
</dbReference>
<dbReference type="RefSeq" id="WP_160484278.1">
    <property type="nucleotide sequence ID" value="NZ_WUBR01000001.1"/>
</dbReference>
<dbReference type="EMBL" id="WUBR01000001">
    <property type="protein sequence ID" value="MWV26603.1"/>
    <property type="molecule type" value="Genomic_DNA"/>
</dbReference>
<dbReference type="PANTHER" id="PTHR48098">
    <property type="entry name" value="ENTEROCHELIN ESTERASE-RELATED"/>
    <property type="match status" value="1"/>
</dbReference>
<dbReference type="SUPFAM" id="SSF53474">
    <property type="entry name" value="alpha/beta-Hydrolases"/>
    <property type="match status" value="1"/>
</dbReference>
<feature type="chain" id="PRO_5032900867" evidence="1">
    <location>
        <begin position="24"/>
        <end position="340"/>
    </location>
</feature>
<feature type="signal peptide" evidence="1">
    <location>
        <begin position="1"/>
        <end position="23"/>
    </location>
</feature>
<organism evidence="2 3">
    <name type="scientific">Aurantiacibacter rhizosphaerae</name>
    <dbReference type="NCBI Taxonomy" id="2691582"/>
    <lineage>
        <taxon>Bacteria</taxon>
        <taxon>Pseudomonadati</taxon>
        <taxon>Pseudomonadota</taxon>
        <taxon>Alphaproteobacteria</taxon>
        <taxon>Sphingomonadales</taxon>
        <taxon>Erythrobacteraceae</taxon>
        <taxon>Aurantiacibacter</taxon>
    </lineage>
</organism>
<keyword evidence="3" id="KW-1185">Reference proteome</keyword>